<keyword evidence="3" id="KW-0808">Transferase</keyword>
<accession>F1B9P2</accession>
<dbReference type="Gene3D" id="1.10.510.10">
    <property type="entry name" value="Transferase(Phosphotransferase) domain 1"/>
    <property type="match status" value="1"/>
</dbReference>
<dbReference type="GO" id="GO:0005524">
    <property type="term" value="F:ATP binding"/>
    <property type="evidence" value="ECO:0007669"/>
    <property type="project" value="InterPro"/>
</dbReference>
<name>F1B9P2_SORCE</name>
<dbReference type="InterPro" id="IPR050154">
    <property type="entry name" value="UbiB_kinase"/>
</dbReference>
<organism evidence="3">
    <name type="scientific">Sorangium cellulosum</name>
    <name type="common">Polyangium cellulosum</name>
    <dbReference type="NCBI Taxonomy" id="56"/>
    <lineage>
        <taxon>Bacteria</taxon>
        <taxon>Pseudomonadati</taxon>
        <taxon>Myxococcota</taxon>
        <taxon>Polyangia</taxon>
        <taxon>Polyangiales</taxon>
        <taxon>Polyangiaceae</taxon>
        <taxon>Sorangium</taxon>
    </lineage>
</organism>
<dbReference type="InterPro" id="IPR034646">
    <property type="entry name" value="ADCK3_dom"/>
</dbReference>
<evidence type="ECO:0000313" key="3">
    <source>
        <dbReference type="EMBL" id="ADZ24984.1"/>
    </source>
</evidence>
<dbReference type="InterPro" id="IPR004147">
    <property type="entry name" value="ABC1_dom"/>
</dbReference>
<evidence type="ECO:0000256" key="1">
    <source>
        <dbReference type="ARBA" id="ARBA00009670"/>
    </source>
</evidence>
<dbReference type="PANTHER" id="PTHR10566:SF113">
    <property type="entry name" value="PROTEIN ACTIVITY OF BC1 COMPLEX KINASE 7, CHLOROPLASTIC"/>
    <property type="match status" value="1"/>
</dbReference>
<comment type="similarity">
    <text evidence="1">Belongs to the protein kinase superfamily. ADCK protein kinase family.</text>
</comment>
<dbReference type="InterPro" id="IPR000719">
    <property type="entry name" value="Prot_kinase_dom"/>
</dbReference>
<evidence type="ECO:0000259" key="2">
    <source>
        <dbReference type="PROSITE" id="PS50011"/>
    </source>
</evidence>
<sequence>MSDSGTPTGKLSRIRVAGAAAAQASVSQLRYATKRLTGDTDDDELRRLRDESIGKAVFQALGQLRGGALKISQMLAAHEDLVPPAVRQELAKASYRAPSLNRAVVRRMITMSLGQTPEQLFASFEPDAFAAASLGQVHRAVERDTGRRLAVKIQYPGIGDALRNDIAILRALFTTLAVVTPASDGRAPNMKAVEPLLAEIEDTLLEEVDYRHEALTTSWFRKYLRHDLVVIPQVVPKFSSSVILTTTLLEGKHLEEWLATNPSKEERDRIGQALCDVFFECVFELGIVHADPNPGNYIFTDDGRLGLIDFGCVQLIELRNVQLVAATLLAYAKGDLEQAITEYQRVGMLSPTLTAAQRAEIVELMRPSQEWVSLVLGADEIDFAEHPEFMTSMRRSALTLGPAFQRPRRGLLYLSRALWGLFSMLTQLGAKVTMAGRVPPPERLQTLQSMGQVIDEVTGDAESGRMSYSSLKA</sequence>
<dbReference type="SUPFAM" id="SSF56112">
    <property type="entry name" value="Protein kinase-like (PK-like)"/>
    <property type="match status" value="1"/>
</dbReference>
<dbReference type="PANTHER" id="PTHR10566">
    <property type="entry name" value="CHAPERONE-ACTIVITY OF BC1 COMPLEX CABC1 -RELATED"/>
    <property type="match status" value="1"/>
</dbReference>
<dbReference type="CDD" id="cd13970">
    <property type="entry name" value="ABC1_ADCK3"/>
    <property type="match status" value="1"/>
</dbReference>
<dbReference type="Pfam" id="PF03109">
    <property type="entry name" value="ABC1"/>
    <property type="match status" value="1"/>
</dbReference>
<dbReference type="InterPro" id="IPR011009">
    <property type="entry name" value="Kinase-like_dom_sf"/>
</dbReference>
<dbReference type="AlphaFoldDB" id="F1B9P2"/>
<dbReference type="GO" id="GO:0004672">
    <property type="term" value="F:protein kinase activity"/>
    <property type="evidence" value="ECO:0007669"/>
    <property type="project" value="InterPro"/>
</dbReference>
<proteinExistence type="inferred from homology"/>
<reference evidence="3" key="1">
    <citation type="journal article" date="2011" name="Mol. Biosyst.">
        <title>Insights into the complex biosynthesis of the leupyrrins in Sorangium cellulosum So ce690.</title>
        <authorList>
            <person name="Kopp M."/>
            <person name="Irschik H."/>
            <person name="Gemperlein K."/>
            <person name="Buntin K."/>
            <person name="Meiser P."/>
            <person name="Weissman K.J."/>
            <person name="Bode H.B."/>
            <person name="Muller R."/>
        </authorList>
    </citation>
    <scope>NUCLEOTIDE SEQUENCE</scope>
    <source>
        <strain evidence="3">So ce690</strain>
    </source>
</reference>
<protein>
    <submittedName>
        <fullName evidence="3">Protein kinase-like protein</fullName>
    </submittedName>
</protein>
<feature type="domain" description="Protein kinase" evidence="2">
    <location>
        <begin position="123"/>
        <end position="473"/>
    </location>
</feature>
<dbReference type="PROSITE" id="PS50011">
    <property type="entry name" value="PROTEIN_KINASE_DOM"/>
    <property type="match status" value="1"/>
</dbReference>
<keyword evidence="3" id="KW-0418">Kinase</keyword>
<dbReference type="EMBL" id="HM639990">
    <property type="protein sequence ID" value="ADZ24984.1"/>
    <property type="molecule type" value="Genomic_DNA"/>
</dbReference>